<evidence type="ECO:0000313" key="2">
    <source>
        <dbReference type="EMBL" id="EQD77150.1"/>
    </source>
</evidence>
<reference evidence="2" key="2">
    <citation type="journal article" date="2014" name="ISME J.">
        <title>Microbial stratification in low pH oxic and suboxic macroscopic growths along an acid mine drainage.</title>
        <authorList>
            <person name="Mendez-Garcia C."/>
            <person name="Mesa V."/>
            <person name="Sprenger R.R."/>
            <person name="Richter M."/>
            <person name="Diez M.S."/>
            <person name="Solano J."/>
            <person name="Bargiela R."/>
            <person name="Golyshina O.V."/>
            <person name="Manteca A."/>
            <person name="Ramos J.L."/>
            <person name="Gallego J.R."/>
            <person name="Llorente I."/>
            <person name="Martins Dos Santos V.A."/>
            <person name="Jensen O.N."/>
            <person name="Pelaez A.I."/>
            <person name="Sanchez J."/>
            <person name="Ferrer M."/>
        </authorList>
    </citation>
    <scope>NUCLEOTIDE SEQUENCE</scope>
</reference>
<name>T1D4D0_9ZZZZ</name>
<keyword evidence="1" id="KW-0175">Coiled coil</keyword>
<protein>
    <submittedName>
        <fullName evidence="2">Transposase IS3/IS911 family protein</fullName>
    </submittedName>
</protein>
<feature type="coiled-coil region" evidence="1">
    <location>
        <begin position="39"/>
        <end position="66"/>
    </location>
</feature>
<proteinExistence type="predicted"/>
<gene>
    <name evidence="2" type="ORF">B1B_01224</name>
</gene>
<sequence length="84" mass="9315">RSGRTAGSLAKEFGPSAWTIALWAKQDARDAGKGDGGLTTAEREEFTRLRRENRRLKEEREILSKAAAWFATESSATWKRSSGS</sequence>
<accession>T1D4D0</accession>
<feature type="non-terminal residue" evidence="2">
    <location>
        <position position="1"/>
    </location>
</feature>
<dbReference type="AlphaFoldDB" id="T1D4D0"/>
<evidence type="ECO:0000256" key="1">
    <source>
        <dbReference type="SAM" id="Coils"/>
    </source>
</evidence>
<dbReference type="EMBL" id="AUZY01000862">
    <property type="protein sequence ID" value="EQD77150.1"/>
    <property type="molecule type" value="Genomic_DNA"/>
</dbReference>
<comment type="caution">
    <text evidence="2">The sequence shown here is derived from an EMBL/GenBank/DDBJ whole genome shotgun (WGS) entry which is preliminary data.</text>
</comment>
<dbReference type="SUPFAM" id="SSF46689">
    <property type="entry name" value="Homeodomain-like"/>
    <property type="match status" value="1"/>
</dbReference>
<organism evidence="2">
    <name type="scientific">mine drainage metagenome</name>
    <dbReference type="NCBI Taxonomy" id="410659"/>
    <lineage>
        <taxon>unclassified sequences</taxon>
        <taxon>metagenomes</taxon>
        <taxon>ecological metagenomes</taxon>
    </lineage>
</organism>
<reference evidence="2" key="1">
    <citation type="submission" date="2013-08" db="EMBL/GenBank/DDBJ databases">
        <authorList>
            <person name="Mendez C."/>
            <person name="Richter M."/>
            <person name="Ferrer M."/>
            <person name="Sanchez J."/>
        </authorList>
    </citation>
    <scope>NUCLEOTIDE SEQUENCE</scope>
</reference>
<dbReference type="InterPro" id="IPR009057">
    <property type="entry name" value="Homeodomain-like_sf"/>
</dbReference>